<gene>
    <name evidence="2" type="ORF">JI744_18905</name>
</gene>
<feature type="region of interest" description="Disordered" evidence="1">
    <location>
        <begin position="1"/>
        <end position="28"/>
    </location>
</feature>
<reference evidence="2" key="1">
    <citation type="submission" date="2021-01" db="EMBL/GenBank/DDBJ databases">
        <title>Genome seq and assembly of Tabrizicola sp. KVB23.</title>
        <authorList>
            <person name="Chhetri G."/>
        </authorList>
    </citation>
    <scope>NUCLEOTIDE SEQUENCE</scope>
    <source>
        <strain evidence="2">KVB23</strain>
    </source>
</reference>
<organism evidence="2 3">
    <name type="scientific">Fuscibacter oryzae</name>
    <dbReference type="NCBI Taxonomy" id="2803939"/>
    <lineage>
        <taxon>Bacteria</taxon>
        <taxon>Pseudomonadati</taxon>
        <taxon>Pseudomonadota</taxon>
        <taxon>Alphaproteobacteria</taxon>
        <taxon>Rhodobacterales</taxon>
        <taxon>Paracoccaceae</taxon>
        <taxon>Fuscibacter</taxon>
    </lineage>
</organism>
<accession>A0A8J7SXN5</accession>
<comment type="caution">
    <text evidence="2">The sequence shown here is derived from an EMBL/GenBank/DDBJ whole genome shotgun (WGS) entry which is preliminary data.</text>
</comment>
<evidence type="ECO:0000256" key="1">
    <source>
        <dbReference type="SAM" id="MobiDB-lite"/>
    </source>
</evidence>
<dbReference type="EMBL" id="JAESVP010000016">
    <property type="protein sequence ID" value="MBL4930174.1"/>
    <property type="molecule type" value="Genomic_DNA"/>
</dbReference>
<dbReference type="RefSeq" id="WP_202662740.1">
    <property type="nucleotide sequence ID" value="NZ_JAESVP010000016.1"/>
</dbReference>
<name>A0A8J7SXN5_9RHOB</name>
<sequence length="115" mass="13261">MKKHRPFDIELPDDPETFPVGKEEPSRRSLMAAAITENAEPLRDRRAVEAAIRAENDTLAAEHVRMKQLGLIVDLIPLDQVEAWTLTRDRARGMTWRWPNWWPRCATSVCQIRSG</sequence>
<dbReference type="AlphaFoldDB" id="A0A8J7SXN5"/>
<evidence type="ECO:0000313" key="3">
    <source>
        <dbReference type="Proteomes" id="UP000619033"/>
    </source>
</evidence>
<proteinExistence type="predicted"/>
<protein>
    <submittedName>
        <fullName evidence="2">Uncharacterized protein</fullName>
    </submittedName>
</protein>
<keyword evidence="3" id="KW-1185">Reference proteome</keyword>
<evidence type="ECO:0000313" key="2">
    <source>
        <dbReference type="EMBL" id="MBL4930174.1"/>
    </source>
</evidence>
<dbReference type="Proteomes" id="UP000619033">
    <property type="component" value="Unassembled WGS sequence"/>
</dbReference>